<dbReference type="Pfam" id="PF13439">
    <property type="entry name" value="Glyco_transf_4"/>
    <property type="match status" value="1"/>
</dbReference>
<organism evidence="3 4">
    <name type="scientific">Eiseniibacteriota bacterium</name>
    <dbReference type="NCBI Taxonomy" id="2212470"/>
    <lineage>
        <taxon>Bacteria</taxon>
        <taxon>Candidatus Eiseniibacteriota</taxon>
    </lineage>
</organism>
<protein>
    <submittedName>
        <fullName evidence="3">Glycosyltransferase family 4 protein</fullName>
    </submittedName>
</protein>
<name>A0A948W5W4_UNCEI</name>
<evidence type="ECO:0000256" key="1">
    <source>
        <dbReference type="ARBA" id="ARBA00022679"/>
    </source>
</evidence>
<dbReference type="SUPFAM" id="SSF53756">
    <property type="entry name" value="UDP-Glycosyltransferase/glycogen phosphorylase"/>
    <property type="match status" value="1"/>
</dbReference>
<dbReference type="Gene3D" id="3.40.50.2000">
    <property type="entry name" value="Glycogen Phosphorylase B"/>
    <property type="match status" value="2"/>
</dbReference>
<evidence type="ECO:0000313" key="4">
    <source>
        <dbReference type="Proteomes" id="UP000777784"/>
    </source>
</evidence>
<evidence type="ECO:0000313" key="3">
    <source>
        <dbReference type="EMBL" id="MBU2690460.1"/>
    </source>
</evidence>
<dbReference type="PANTHER" id="PTHR46401:SF2">
    <property type="entry name" value="GLYCOSYLTRANSFERASE WBBK-RELATED"/>
    <property type="match status" value="1"/>
</dbReference>
<dbReference type="CDD" id="cd03794">
    <property type="entry name" value="GT4_WbuB-like"/>
    <property type="match status" value="1"/>
</dbReference>
<evidence type="ECO:0000259" key="2">
    <source>
        <dbReference type="Pfam" id="PF13439"/>
    </source>
</evidence>
<keyword evidence="1" id="KW-0808">Transferase</keyword>
<proteinExistence type="predicted"/>
<dbReference type="InterPro" id="IPR028098">
    <property type="entry name" value="Glyco_trans_4-like_N"/>
</dbReference>
<gene>
    <name evidence="3" type="ORF">KJ970_05985</name>
</gene>
<feature type="domain" description="Glycosyltransferase subfamily 4-like N-terminal" evidence="2">
    <location>
        <begin position="89"/>
        <end position="238"/>
    </location>
</feature>
<dbReference type="GO" id="GO:0016757">
    <property type="term" value="F:glycosyltransferase activity"/>
    <property type="evidence" value="ECO:0007669"/>
    <property type="project" value="TreeGrafter"/>
</dbReference>
<dbReference type="GO" id="GO:0009103">
    <property type="term" value="P:lipopolysaccharide biosynthetic process"/>
    <property type="evidence" value="ECO:0007669"/>
    <property type="project" value="TreeGrafter"/>
</dbReference>
<comment type="caution">
    <text evidence="3">The sequence shown here is derived from an EMBL/GenBank/DDBJ whole genome shotgun (WGS) entry which is preliminary data.</text>
</comment>
<reference evidence="3" key="1">
    <citation type="submission" date="2021-05" db="EMBL/GenBank/DDBJ databases">
        <title>Energy efficiency and biological interactions define the core microbiome of deep oligotrophic groundwater.</title>
        <authorList>
            <person name="Mehrshad M."/>
            <person name="Lopez-Fernandez M."/>
            <person name="Bell E."/>
            <person name="Bernier-Latmani R."/>
            <person name="Bertilsson S."/>
            <person name="Dopson M."/>
        </authorList>
    </citation>
    <scope>NUCLEOTIDE SEQUENCE</scope>
    <source>
        <strain evidence="3">Modern_marine.mb.64</strain>
    </source>
</reference>
<sequence>MKRVLMIAYYFPPSGGSGVQRPLKFVKYLPRNGWQPVVLTVPENSAFPARDEKLAADIPEGTEIYRVRILEPHTLYSRLTGRSSGSATDVETVARWDRLPLQARIMSRIRATFFVPDARIGWYPFAVRAALKIHRANPFDVVFSTGPPFTNHLIGRAVARKIGRPWVADYRDPWTRAVFYPNRPGLVRAWDRRLEGRCLRDASMNIVVSPAMIDEFIKDHSGLNESDFALIPNGFDPDDFAGIEPPKERALTIVHSGSLFANRRPDLFFDAVRDLLAGDPRCREDLRLVFIGRLDAETRSILQSPPISSIVQDEGYCSHAEAVRWLRRGQILLLPVGAGPEVRGLATGKIFEYLAAGPPILTIGTPGEAARITEETGTGWVLNPQDKRGMKALLQNALKTHREGRMLQTDRREDAIENYSRAALTKRLAQLLESVTSGRHD</sequence>
<accession>A0A948W5W4</accession>
<dbReference type="PANTHER" id="PTHR46401">
    <property type="entry name" value="GLYCOSYLTRANSFERASE WBBK-RELATED"/>
    <property type="match status" value="1"/>
</dbReference>
<dbReference type="AlphaFoldDB" id="A0A948W5W4"/>
<dbReference type="EMBL" id="JAHJDP010000032">
    <property type="protein sequence ID" value="MBU2690460.1"/>
    <property type="molecule type" value="Genomic_DNA"/>
</dbReference>
<dbReference type="Proteomes" id="UP000777784">
    <property type="component" value="Unassembled WGS sequence"/>
</dbReference>